<keyword evidence="5 8" id="KW-0812">Transmembrane</keyword>
<feature type="transmembrane region" description="Helical" evidence="9">
    <location>
        <begin position="383"/>
        <end position="404"/>
    </location>
</feature>
<dbReference type="PANTHER" id="PTHR43337:SF1">
    <property type="entry name" value="XANTHINE_URACIL PERMEASE C887.17-RELATED"/>
    <property type="match status" value="1"/>
</dbReference>
<comment type="similarity">
    <text evidence="2 8">Belongs to the nucleobase:cation symporter-2 (NCS2) (TC 2.A.40) family. Azg-like subfamily.</text>
</comment>
<feature type="transmembrane region" description="Helical" evidence="9">
    <location>
        <begin position="49"/>
        <end position="75"/>
    </location>
</feature>
<gene>
    <name evidence="10" type="ORF">F3J38_12450</name>
</gene>
<evidence type="ECO:0000256" key="5">
    <source>
        <dbReference type="ARBA" id="ARBA00022692"/>
    </source>
</evidence>
<dbReference type="PIRSF" id="PIRSF005353">
    <property type="entry name" value="PbuG"/>
    <property type="match status" value="1"/>
</dbReference>
<dbReference type="InterPro" id="IPR006043">
    <property type="entry name" value="NCS2"/>
</dbReference>
<name>A0ABX0QYN5_9GAMM</name>
<feature type="transmembrane region" description="Helical" evidence="9">
    <location>
        <begin position="167"/>
        <end position="185"/>
    </location>
</feature>
<keyword evidence="7 8" id="KW-0472">Membrane</keyword>
<dbReference type="Proteomes" id="UP000780690">
    <property type="component" value="Unassembled WGS sequence"/>
</dbReference>
<dbReference type="PANTHER" id="PTHR43337">
    <property type="entry name" value="XANTHINE/URACIL PERMEASE C887.17-RELATED"/>
    <property type="match status" value="1"/>
</dbReference>
<feature type="transmembrane region" description="Helical" evidence="9">
    <location>
        <begin position="232"/>
        <end position="250"/>
    </location>
</feature>
<feature type="transmembrane region" description="Helical" evidence="9">
    <location>
        <begin position="95"/>
        <end position="117"/>
    </location>
</feature>
<dbReference type="Pfam" id="PF00860">
    <property type="entry name" value="Xan_ur_permease"/>
    <property type="match status" value="1"/>
</dbReference>
<evidence type="ECO:0000313" key="10">
    <source>
        <dbReference type="EMBL" id="NIF00863.1"/>
    </source>
</evidence>
<keyword evidence="3 8" id="KW-0813">Transport</keyword>
<evidence type="ECO:0000256" key="4">
    <source>
        <dbReference type="ARBA" id="ARBA00022475"/>
    </source>
</evidence>
<feature type="transmembrane region" description="Helical" evidence="9">
    <location>
        <begin position="316"/>
        <end position="333"/>
    </location>
</feature>
<dbReference type="EMBL" id="VWXD01000003">
    <property type="protein sequence ID" value="NIF00863.1"/>
    <property type="molecule type" value="Genomic_DNA"/>
</dbReference>
<keyword evidence="6 8" id="KW-1133">Transmembrane helix</keyword>
<keyword evidence="11" id="KW-1185">Reference proteome</keyword>
<evidence type="ECO:0000256" key="8">
    <source>
        <dbReference type="PIRNR" id="PIRNR005353"/>
    </source>
</evidence>
<organism evidence="10 11">
    <name type="scientific">Candidatus Pantoea formicae</name>
    <dbReference type="NCBI Taxonomy" id="2608355"/>
    <lineage>
        <taxon>Bacteria</taxon>
        <taxon>Pseudomonadati</taxon>
        <taxon>Pseudomonadota</taxon>
        <taxon>Gammaproteobacteria</taxon>
        <taxon>Enterobacterales</taxon>
        <taxon>Erwiniaceae</taxon>
        <taxon>Pantoea</taxon>
    </lineage>
</organism>
<evidence type="ECO:0000256" key="1">
    <source>
        <dbReference type="ARBA" id="ARBA00004651"/>
    </source>
</evidence>
<comment type="subcellular location">
    <subcellularLocation>
        <location evidence="1 8">Cell membrane</location>
        <topology evidence="1 8">Multi-pass membrane protein</topology>
    </subcellularLocation>
</comment>
<proteinExistence type="inferred from homology"/>
<feature type="transmembrane region" description="Helical" evidence="9">
    <location>
        <begin position="129"/>
        <end position="155"/>
    </location>
</feature>
<evidence type="ECO:0000313" key="11">
    <source>
        <dbReference type="Proteomes" id="UP000780690"/>
    </source>
</evidence>
<evidence type="ECO:0000256" key="9">
    <source>
        <dbReference type="SAM" id="Phobius"/>
    </source>
</evidence>
<accession>A0ABX0QYN5</accession>
<reference evidence="10 11" key="1">
    <citation type="journal article" date="2019" name="bioRxiv">
        <title>Bacteria contribute to plant secondary compound degradation in a generalist herbivore system.</title>
        <authorList>
            <person name="Francoeur C.B."/>
            <person name="Khadempour L."/>
            <person name="Moreira-Soto R.D."/>
            <person name="Gotting K."/>
            <person name="Book A.J."/>
            <person name="Pinto-Tomas A.A."/>
            <person name="Keefover-Ring K."/>
            <person name="Currie C.R."/>
        </authorList>
    </citation>
    <scope>NUCLEOTIDE SEQUENCE [LARGE SCALE GENOMIC DNA]</scope>
    <source>
        <strain evidence="10 11">Acro-805</strain>
    </source>
</reference>
<evidence type="ECO:0000256" key="2">
    <source>
        <dbReference type="ARBA" id="ARBA00005697"/>
    </source>
</evidence>
<evidence type="ECO:0000256" key="3">
    <source>
        <dbReference type="ARBA" id="ARBA00022448"/>
    </source>
</evidence>
<protein>
    <submittedName>
        <fullName evidence="10">NCS2 family permease</fullName>
    </submittedName>
</protein>
<feature type="transmembrane region" description="Helical" evidence="9">
    <location>
        <begin position="192"/>
        <end position="212"/>
    </location>
</feature>
<evidence type="ECO:0000256" key="6">
    <source>
        <dbReference type="ARBA" id="ARBA00022989"/>
    </source>
</evidence>
<dbReference type="InterPro" id="IPR026033">
    <property type="entry name" value="Azg-like_bact_archaea"/>
</dbReference>
<dbReference type="InterPro" id="IPR045018">
    <property type="entry name" value="Azg-like"/>
</dbReference>
<evidence type="ECO:0000256" key="7">
    <source>
        <dbReference type="ARBA" id="ARBA00023136"/>
    </source>
</evidence>
<sequence length="431" mass="44612">MLEKLFKLKAHNTNVRTEIIAGITTFLAMAYILFVNPSILGATGMDKGAVFVATCLAAAIGCVLMGLIANYPIALAPGMGLNAFFTYTVVLHMGYTWQIALGAVFLSAVIFFALSIFKIREWIIASIPLPLRAGIAAGIGLFLALIALEGAGIVVDNPATLVGLGDLTKPGPLLALLGFFIIVALEARRVTGAVLIGILVVTFISMGIGLTPFGGVFSAPPSIAPTFMQLDIAGAFNVGLVSVIFAFLFVDVFDNTGTLLGVTKRAGLADEQGNVPKMGRALVADSAAALFGSLLGTSTTTSYVESAAGVSAGGRTGLTAIVVAVLFLLSLFFSPLAGSVPVYATAPALLFVAVLMASGLAEIDWKDITTAAPVTVTALTMPLTYSIANGIAFGFITWTVVKLLSGRTKEINAALVILSILFVIKLGWLSA</sequence>
<keyword evidence="4 8" id="KW-1003">Cell membrane</keyword>
<feature type="transmembrane region" description="Helical" evidence="9">
    <location>
        <begin position="411"/>
        <end position="429"/>
    </location>
</feature>
<feature type="transmembrane region" description="Helical" evidence="9">
    <location>
        <begin position="20"/>
        <end position="42"/>
    </location>
</feature>
<feature type="transmembrane region" description="Helical" evidence="9">
    <location>
        <begin position="340"/>
        <end position="363"/>
    </location>
</feature>
<comment type="caution">
    <text evidence="10">The sequence shown here is derived from an EMBL/GenBank/DDBJ whole genome shotgun (WGS) entry which is preliminary data.</text>
</comment>